<dbReference type="AlphaFoldDB" id="A0A4R1B8J9"/>
<sequence>MRASNIRFRRLLLAALLLVSVNSFGQWKSYIIGKKGDTLNRVDLKGRQQGPWVIRQEPLRGERGYEEEGYFEDGARMGNWRRFSLEGDLMAIESYRWGMKDGKQVYFNLEGRPTREEMWRAIDPKSPYDTVPVRDLNDPSKIVRYQIVKVEPSSYKHGKWRFYSDRDGRLEDTQEWVMNKLKTADDELLPIEVSEGVEGKRNTVKKEDAPKEKVKPKEVMDFEKKHSGKKKYDVRDGATGG</sequence>
<accession>A0A4R1B8J9</accession>
<feature type="region of interest" description="Disordered" evidence="1">
    <location>
        <begin position="199"/>
        <end position="241"/>
    </location>
</feature>
<keyword evidence="3" id="KW-1185">Reference proteome</keyword>
<dbReference type="OrthoDB" id="649587at2"/>
<organism evidence="2 3">
    <name type="scientific">Flaviaesturariibacter flavus</name>
    <dbReference type="NCBI Taxonomy" id="2502780"/>
    <lineage>
        <taxon>Bacteria</taxon>
        <taxon>Pseudomonadati</taxon>
        <taxon>Bacteroidota</taxon>
        <taxon>Chitinophagia</taxon>
        <taxon>Chitinophagales</taxon>
        <taxon>Chitinophagaceae</taxon>
        <taxon>Flaviaestuariibacter</taxon>
    </lineage>
</organism>
<evidence type="ECO:0000313" key="2">
    <source>
        <dbReference type="EMBL" id="TCJ12493.1"/>
    </source>
</evidence>
<dbReference type="RefSeq" id="WP_131450250.1">
    <property type="nucleotide sequence ID" value="NZ_SJZI01000050.1"/>
</dbReference>
<reference evidence="2 3" key="1">
    <citation type="submission" date="2019-03" db="EMBL/GenBank/DDBJ databases">
        <authorList>
            <person name="Kim M.K.M."/>
        </authorList>
    </citation>
    <scope>NUCLEOTIDE SEQUENCE [LARGE SCALE GENOMIC DNA]</scope>
    <source>
        <strain evidence="2 3">17J68-12</strain>
    </source>
</reference>
<protein>
    <submittedName>
        <fullName evidence="2">Uncharacterized protein</fullName>
    </submittedName>
</protein>
<evidence type="ECO:0000313" key="3">
    <source>
        <dbReference type="Proteomes" id="UP000295334"/>
    </source>
</evidence>
<gene>
    <name evidence="2" type="ORF">EPD60_14555</name>
</gene>
<proteinExistence type="predicted"/>
<dbReference type="SUPFAM" id="SSF82185">
    <property type="entry name" value="Histone H3 K4-specific methyltransferase SET7/9 N-terminal domain"/>
    <property type="match status" value="1"/>
</dbReference>
<comment type="caution">
    <text evidence="2">The sequence shown here is derived from an EMBL/GenBank/DDBJ whole genome shotgun (WGS) entry which is preliminary data.</text>
</comment>
<name>A0A4R1B8J9_9BACT</name>
<evidence type="ECO:0000256" key="1">
    <source>
        <dbReference type="SAM" id="MobiDB-lite"/>
    </source>
</evidence>
<dbReference type="Proteomes" id="UP000295334">
    <property type="component" value="Unassembled WGS sequence"/>
</dbReference>
<dbReference type="EMBL" id="SJZI01000050">
    <property type="protein sequence ID" value="TCJ12493.1"/>
    <property type="molecule type" value="Genomic_DNA"/>
</dbReference>